<dbReference type="InterPro" id="IPR000215">
    <property type="entry name" value="Serpin_fam"/>
</dbReference>
<dbReference type="Gene3D" id="3.30.497.10">
    <property type="entry name" value="Antithrombin, subunit I, domain 2"/>
    <property type="match status" value="1"/>
</dbReference>
<name>A0ABD2QCM6_9PLAT</name>
<dbReference type="Pfam" id="PF00079">
    <property type="entry name" value="Serpin"/>
    <property type="match status" value="1"/>
</dbReference>
<organism evidence="3 4">
    <name type="scientific">Cichlidogyrus casuarinus</name>
    <dbReference type="NCBI Taxonomy" id="1844966"/>
    <lineage>
        <taxon>Eukaryota</taxon>
        <taxon>Metazoa</taxon>
        <taxon>Spiralia</taxon>
        <taxon>Lophotrochozoa</taxon>
        <taxon>Platyhelminthes</taxon>
        <taxon>Monogenea</taxon>
        <taxon>Monopisthocotylea</taxon>
        <taxon>Dactylogyridea</taxon>
        <taxon>Ancyrocephalidae</taxon>
        <taxon>Cichlidogyrus</taxon>
    </lineage>
</organism>
<dbReference type="PROSITE" id="PS00284">
    <property type="entry name" value="SERPIN"/>
    <property type="match status" value="1"/>
</dbReference>
<proteinExistence type="inferred from homology"/>
<dbReference type="Gene3D" id="2.30.39.10">
    <property type="entry name" value="Alpha-1-antitrypsin, domain 1"/>
    <property type="match status" value="1"/>
</dbReference>
<dbReference type="InterPro" id="IPR023796">
    <property type="entry name" value="Serpin_dom"/>
</dbReference>
<reference evidence="3 4" key="1">
    <citation type="submission" date="2024-11" db="EMBL/GenBank/DDBJ databases">
        <title>Adaptive evolution of stress response genes in parasites aligns with host niche diversity.</title>
        <authorList>
            <person name="Hahn C."/>
            <person name="Resl P."/>
        </authorList>
    </citation>
    <scope>NUCLEOTIDE SEQUENCE [LARGE SCALE GENOMIC DNA]</scope>
    <source>
        <strain evidence="3">EGGRZ-B1_66</strain>
        <tissue evidence="3">Body</tissue>
    </source>
</reference>
<protein>
    <recommendedName>
        <fullName evidence="2">Serpin domain-containing protein</fullName>
    </recommendedName>
</protein>
<evidence type="ECO:0000259" key="2">
    <source>
        <dbReference type="Pfam" id="PF00079"/>
    </source>
</evidence>
<dbReference type="Proteomes" id="UP001626550">
    <property type="component" value="Unassembled WGS sequence"/>
</dbReference>
<dbReference type="AlphaFoldDB" id="A0ABD2QCM6"/>
<comment type="caution">
    <text evidence="3">The sequence shown here is derived from an EMBL/GenBank/DDBJ whole genome shotgun (WGS) entry which is preliminary data.</text>
</comment>
<dbReference type="EMBL" id="JBJKFK010000612">
    <property type="protein sequence ID" value="KAL3316056.1"/>
    <property type="molecule type" value="Genomic_DNA"/>
</dbReference>
<dbReference type="SUPFAM" id="SSF56574">
    <property type="entry name" value="Serpins"/>
    <property type="match status" value="1"/>
</dbReference>
<accession>A0ABD2QCM6</accession>
<evidence type="ECO:0000313" key="3">
    <source>
        <dbReference type="EMBL" id="KAL3316056.1"/>
    </source>
</evidence>
<dbReference type="InterPro" id="IPR023795">
    <property type="entry name" value="Serpin_CS"/>
</dbReference>
<evidence type="ECO:0000313" key="4">
    <source>
        <dbReference type="Proteomes" id="UP001626550"/>
    </source>
</evidence>
<feature type="domain" description="Serpin" evidence="2">
    <location>
        <begin position="1"/>
        <end position="169"/>
    </location>
</feature>
<evidence type="ECO:0000256" key="1">
    <source>
        <dbReference type="ARBA" id="ARBA00009500"/>
    </source>
</evidence>
<dbReference type="InterPro" id="IPR042178">
    <property type="entry name" value="Serpin_sf_1"/>
</dbReference>
<dbReference type="InterPro" id="IPR036186">
    <property type="entry name" value="Serpin_sf"/>
</dbReference>
<keyword evidence="4" id="KW-1185">Reference proteome</keyword>
<dbReference type="InterPro" id="IPR042185">
    <property type="entry name" value="Serpin_sf_2"/>
</dbReference>
<gene>
    <name evidence="3" type="ORF">Ciccas_005309</name>
</gene>
<dbReference type="PANTHER" id="PTHR11461:SF211">
    <property type="entry name" value="GH10112P-RELATED"/>
    <property type="match status" value="1"/>
</dbReference>
<sequence>MIGKHAEFPYFRDEDNGYHVINLPFKGFLVMANLNGVKKRFTPLHWIIYDMIVKKMQINLINFRIPKFKVYQRLNLKPILKSYGVGDLFRSRANLSGIAGSIHLTAIEQVAPLELNEYGLHASAPSTEATKTVSRDSTGIDFFCDKPFLYVLYDSERREIILIGQYNRPSDA</sequence>
<dbReference type="PANTHER" id="PTHR11461">
    <property type="entry name" value="SERINE PROTEASE INHIBITOR, SERPIN"/>
    <property type="match status" value="1"/>
</dbReference>
<comment type="similarity">
    <text evidence="1">Belongs to the serpin family.</text>
</comment>